<dbReference type="Proteomes" id="UP000010305">
    <property type="component" value="Unassembled WGS sequence"/>
</dbReference>
<accession>J5K878</accession>
<dbReference type="STRING" id="1123866.NT01SARS_0426"/>
<dbReference type="EMBL" id="JH611156">
    <property type="protein sequence ID" value="EJP71943.1"/>
    <property type="molecule type" value="Genomic_DNA"/>
</dbReference>
<reference evidence="1 2" key="1">
    <citation type="journal article" date="2012" name="ISME J.">
        <title>Genomic insights to SAR86, an abundant and uncultivated marine bacterial lineage.</title>
        <authorList>
            <person name="Dupont C.L."/>
            <person name="Rusch D.B."/>
            <person name="Yooseph S."/>
            <person name="Lombardo M.J."/>
            <person name="Richter R.A."/>
            <person name="Valas R."/>
            <person name="Novotny M."/>
            <person name="Yee-Greenbaum J."/>
            <person name="Selengut J.D."/>
            <person name="Haft D.H."/>
            <person name="Halpern A.L."/>
            <person name="Lasken R.S."/>
            <person name="Nealson K."/>
            <person name="Friedman R."/>
            <person name="Venter J.C."/>
        </authorList>
    </citation>
    <scope>NUCLEOTIDE SEQUENCE [LARGE SCALE GENOMIC DNA]</scope>
</reference>
<evidence type="ECO:0008006" key="3">
    <source>
        <dbReference type="Google" id="ProtNLM"/>
    </source>
</evidence>
<dbReference type="PANTHER" id="PTHR36142:SF2">
    <property type="entry name" value="METALLO-HYDROLASE_OXIDOREDUCTASE SUPERFAMILY PROTEIN"/>
    <property type="match status" value="1"/>
</dbReference>
<dbReference type="Gene3D" id="3.60.15.10">
    <property type="entry name" value="Ribonuclease Z/Hydroxyacylglutathione hydrolase-like"/>
    <property type="match status" value="1"/>
</dbReference>
<organism evidence="1 2">
    <name type="scientific">SAR86 cluster bacterium SAR86A</name>
    <dbReference type="NCBI Taxonomy" id="1123866"/>
    <lineage>
        <taxon>Bacteria</taxon>
        <taxon>Pseudomonadati</taxon>
        <taxon>Pseudomonadota</taxon>
        <taxon>Gammaproteobacteria</taxon>
        <taxon>SAR86 cluster</taxon>
    </lineage>
</organism>
<dbReference type="Pfam" id="PF13483">
    <property type="entry name" value="Lactamase_B_3"/>
    <property type="match status" value="1"/>
</dbReference>
<dbReference type="PANTHER" id="PTHR36142">
    <property type="entry name" value="METALLO-HYDROLASE/OXIDOREDUCTASE SUPERFAMILY PROTEIN"/>
    <property type="match status" value="1"/>
</dbReference>
<sequence>MKLIKADNYQTWYIEEKNKSIIIDPWLTNSLQPDKSFFIQRKKKIATCLTNSELKKIGAIIITAPFEDHLHVESIKFFDNKVPIYTSKIVKRFLLNRNIQNPIFILNEQGTEICGMNVKSLPTSYPYYKSTFSILIEDKNRNKIFHEGHVVNFRYIKKNKIKADVAILTADNVKLFGLISLGMISSKTLSACNLLESENLFITGNKPQDTTGLISNFLKINNYEFDEISKSIKTYANSGDCLELN</sequence>
<name>J5K878_9GAMM</name>
<dbReference type="AlphaFoldDB" id="J5K878"/>
<gene>
    <name evidence="1" type="ORF">NT01SARS_0426</name>
</gene>
<dbReference type="InterPro" id="IPR036866">
    <property type="entry name" value="RibonucZ/Hydroxyglut_hydro"/>
</dbReference>
<evidence type="ECO:0000313" key="1">
    <source>
        <dbReference type="EMBL" id="EJP71943.1"/>
    </source>
</evidence>
<protein>
    <recommendedName>
        <fullName evidence="3">MBL fold metallo-hydrolase</fullName>
    </recommendedName>
</protein>
<proteinExistence type="predicted"/>
<dbReference type="SUPFAM" id="SSF56281">
    <property type="entry name" value="Metallo-hydrolase/oxidoreductase"/>
    <property type="match status" value="1"/>
</dbReference>
<evidence type="ECO:0000313" key="2">
    <source>
        <dbReference type="Proteomes" id="UP000010305"/>
    </source>
</evidence>
<dbReference type="HOGENOM" id="CLU_1088896_0_0_6"/>